<feature type="compositionally biased region" description="Basic and acidic residues" evidence="18">
    <location>
        <begin position="43"/>
        <end position="58"/>
    </location>
</feature>
<dbReference type="InParanoid" id="K1W4K3"/>
<dbReference type="eggNOG" id="KOG1729">
    <property type="taxonomic scope" value="Eukaryota"/>
</dbReference>
<evidence type="ECO:0000256" key="11">
    <source>
        <dbReference type="ARBA" id="ARBA00022771"/>
    </source>
</evidence>
<proteinExistence type="predicted"/>
<feature type="domain" description="RING-type" evidence="19">
    <location>
        <begin position="491"/>
        <end position="533"/>
    </location>
</feature>
<evidence type="ECO:0000256" key="14">
    <source>
        <dbReference type="ARBA" id="ARBA00023136"/>
    </source>
</evidence>
<dbReference type="GO" id="GO:0016020">
    <property type="term" value="C:membrane"/>
    <property type="evidence" value="ECO:0007669"/>
    <property type="project" value="UniProtKB-SubCell"/>
</dbReference>
<dbReference type="Proteomes" id="UP000006753">
    <property type="component" value="Unassembled WGS sequence"/>
</dbReference>
<comment type="subcellular location">
    <subcellularLocation>
        <location evidence="3">Endosome</location>
    </subcellularLocation>
    <subcellularLocation>
        <location evidence="4">Lysosome</location>
    </subcellularLocation>
    <subcellularLocation>
        <location evidence="2">Membrane</location>
        <topology evidence="2">Peripheral membrane protein</topology>
    </subcellularLocation>
</comment>
<dbReference type="InterPro" id="IPR017455">
    <property type="entry name" value="Znf_FYVE-rel"/>
</dbReference>
<comment type="catalytic activity">
    <reaction evidence="1">
        <text>S-ubiquitinyl-[E2 ubiquitin-conjugating enzyme]-L-cysteine + [acceptor protein]-L-lysine = [E2 ubiquitin-conjugating enzyme]-L-cysteine + N(6)-ubiquitinyl-[acceptor protein]-L-lysine.</text>
        <dbReference type="EC" id="2.3.2.27"/>
    </reaction>
</comment>
<dbReference type="PROSITE" id="PS50089">
    <property type="entry name" value="ZF_RING_2"/>
    <property type="match status" value="1"/>
</dbReference>
<dbReference type="SMART" id="SM00064">
    <property type="entry name" value="FYVE"/>
    <property type="match status" value="1"/>
</dbReference>
<keyword evidence="15" id="KW-0458">Lysosome</keyword>
<dbReference type="InterPro" id="IPR001841">
    <property type="entry name" value="Znf_RING"/>
</dbReference>
<keyword evidence="22" id="KW-1185">Reference proteome</keyword>
<dbReference type="FunCoup" id="K1W4K3">
    <property type="interactions" value="16"/>
</dbReference>
<dbReference type="STRING" id="1072389.K1W4K3"/>
<dbReference type="CDD" id="cd16489">
    <property type="entry name" value="mRING-CH-C4HC2H_ZNRF"/>
    <property type="match status" value="1"/>
</dbReference>
<evidence type="ECO:0000313" key="21">
    <source>
        <dbReference type="EMBL" id="EKD11885.1"/>
    </source>
</evidence>
<dbReference type="InterPro" id="IPR011011">
    <property type="entry name" value="Znf_FYVE_PHD"/>
</dbReference>
<evidence type="ECO:0000256" key="16">
    <source>
        <dbReference type="ARBA" id="ARBA00023288"/>
    </source>
</evidence>
<gene>
    <name evidence="21" type="ORF">MBM_09964</name>
</gene>
<feature type="compositionally biased region" description="Polar residues" evidence="18">
    <location>
        <begin position="314"/>
        <end position="336"/>
    </location>
</feature>
<dbReference type="OrthoDB" id="660555at2759"/>
<dbReference type="HOGENOM" id="CLU_022550_3_0_1"/>
<feature type="domain" description="FYVE-type" evidence="20">
    <location>
        <begin position="198"/>
        <end position="292"/>
    </location>
</feature>
<reference evidence="21 22" key="1">
    <citation type="journal article" date="2012" name="BMC Genomics">
        <title>Sequencing the genome of Marssonina brunnea reveals fungus-poplar co-evolution.</title>
        <authorList>
            <person name="Zhu S."/>
            <person name="Cao Y.-Z."/>
            <person name="Jiang C."/>
            <person name="Tan B.-Y."/>
            <person name="Wang Z."/>
            <person name="Feng S."/>
            <person name="Zhang L."/>
            <person name="Su X.-H."/>
            <person name="Brejova B."/>
            <person name="Vinar T."/>
            <person name="Xu M."/>
            <person name="Wang M.-X."/>
            <person name="Zhang S.-G."/>
            <person name="Huang M.-R."/>
            <person name="Wu R."/>
            <person name="Zhou Y."/>
        </authorList>
    </citation>
    <scope>NUCLEOTIDE SEQUENCE [LARGE SCALE GENOMIC DNA]</scope>
    <source>
        <strain evidence="21 22">MB_m1</strain>
    </source>
</reference>
<dbReference type="Pfam" id="PF01363">
    <property type="entry name" value="FYVE"/>
    <property type="match status" value="1"/>
</dbReference>
<dbReference type="EC" id="2.3.2.27" evidence="6"/>
<keyword evidence="12" id="KW-0833">Ubl conjugation pathway</keyword>
<dbReference type="KEGG" id="mbe:MBM_09964"/>
<evidence type="ECO:0000256" key="3">
    <source>
        <dbReference type="ARBA" id="ARBA00004177"/>
    </source>
</evidence>
<protein>
    <recommendedName>
        <fullName evidence="6">RING-type E3 ubiquitin transferase</fullName>
        <ecNumber evidence="6">2.3.2.27</ecNumber>
    </recommendedName>
</protein>
<keyword evidence="9" id="KW-0479">Metal-binding</keyword>
<dbReference type="EMBL" id="JH921479">
    <property type="protein sequence ID" value="EKD11885.1"/>
    <property type="molecule type" value="Genomic_DNA"/>
</dbReference>
<dbReference type="GO" id="GO:0070936">
    <property type="term" value="P:protein K48-linked ubiquitination"/>
    <property type="evidence" value="ECO:0007669"/>
    <property type="project" value="TreeGrafter"/>
</dbReference>
<keyword evidence="10" id="KW-0967">Endosome</keyword>
<keyword evidence="16" id="KW-0449">Lipoprotein</keyword>
<feature type="compositionally biased region" description="Polar residues" evidence="18">
    <location>
        <begin position="1"/>
        <end position="12"/>
    </location>
</feature>
<dbReference type="GO" id="GO:0005768">
    <property type="term" value="C:endosome"/>
    <property type="evidence" value="ECO:0007669"/>
    <property type="project" value="UniProtKB-SubCell"/>
</dbReference>
<dbReference type="InterPro" id="IPR051878">
    <property type="entry name" value="ZNRF_ubiq-protein_ligase"/>
</dbReference>
<dbReference type="Pfam" id="PF13639">
    <property type="entry name" value="zf-RING_2"/>
    <property type="match status" value="1"/>
</dbReference>
<keyword evidence="14" id="KW-0472">Membrane</keyword>
<evidence type="ECO:0000256" key="7">
    <source>
        <dbReference type="ARBA" id="ARBA00022679"/>
    </source>
</evidence>
<dbReference type="InterPro" id="IPR000306">
    <property type="entry name" value="Znf_FYVE"/>
</dbReference>
<evidence type="ECO:0000259" key="19">
    <source>
        <dbReference type="PROSITE" id="PS50089"/>
    </source>
</evidence>
<dbReference type="PANTHER" id="PTHR46661:SF4">
    <property type="entry name" value="RING-TYPE DOMAIN-CONTAINING PROTEIN"/>
    <property type="match status" value="1"/>
</dbReference>
<feature type="compositionally biased region" description="Low complexity" evidence="18">
    <location>
        <begin position="98"/>
        <end position="109"/>
    </location>
</feature>
<evidence type="ECO:0000256" key="17">
    <source>
        <dbReference type="PROSITE-ProRule" id="PRU00175"/>
    </source>
</evidence>
<evidence type="ECO:0000256" key="2">
    <source>
        <dbReference type="ARBA" id="ARBA00004170"/>
    </source>
</evidence>
<evidence type="ECO:0000256" key="1">
    <source>
        <dbReference type="ARBA" id="ARBA00000900"/>
    </source>
</evidence>
<feature type="compositionally biased region" description="Pro residues" evidence="18">
    <location>
        <begin position="367"/>
        <end position="377"/>
    </location>
</feature>
<organism evidence="21 22">
    <name type="scientific">Marssonina brunnea f. sp. multigermtubi (strain MB_m1)</name>
    <name type="common">Marssonina leaf spot fungus</name>
    <dbReference type="NCBI Taxonomy" id="1072389"/>
    <lineage>
        <taxon>Eukaryota</taxon>
        <taxon>Fungi</taxon>
        <taxon>Dikarya</taxon>
        <taxon>Ascomycota</taxon>
        <taxon>Pezizomycotina</taxon>
        <taxon>Leotiomycetes</taxon>
        <taxon>Helotiales</taxon>
        <taxon>Drepanopezizaceae</taxon>
        <taxon>Drepanopeziza</taxon>
    </lineage>
</organism>
<evidence type="ECO:0000313" key="22">
    <source>
        <dbReference type="Proteomes" id="UP000006753"/>
    </source>
</evidence>
<dbReference type="GO" id="GO:0043161">
    <property type="term" value="P:proteasome-mediated ubiquitin-dependent protein catabolic process"/>
    <property type="evidence" value="ECO:0007669"/>
    <property type="project" value="TreeGrafter"/>
</dbReference>
<dbReference type="InterPro" id="IPR013083">
    <property type="entry name" value="Znf_RING/FYVE/PHD"/>
</dbReference>
<dbReference type="SUPFAM" id="SSF57850">
    <property type="entry name" value="RING/U-box"/>
    <property type="match status" value="1"/>
</dbReference>
<evidence type="ECO:0000256" key="6">
    <source>
        <dbReference type="ARBA" id="ARBA00012483"/>
    </source>
</evidence>
<dbReference type="GO" id="GO:0061630">
    <property type="term" value="F:ubiquitin protein ligase activity"/>
    <property type="evidence" value="ECO:0007669"/>
    <property type="project" value="UniProtKB-EC"/>
</dbReference>
<accession>K1W4K3</accession>
<dbReference type="SUPFAM" id="SSF57903">
    <property type="entry name" value="FYVE/PHD zinc finger"/>
    <property type="match status" value="1"/>
</dbReference>
<dbReference type="AlphaFoldDB" id="K1W4K3"/>
<evidence type="ECO:0000256" key="12">
    <source>
        <dbReference type="ARBA" id="ARBA00022786"/>
    </source>
</evidence>
<evidence type="ECO:0000256" key="9">
    <source>
        <dbReference type="ARBA" id="ARBA00022723"/>
    </source>
</evidence>
<evidence type="ECO:0000259" key="20">
    <source>
        <dbReference type="PROSITE" id="PS50178"/>
    </source>
</evidence>
<evidence type="ECO:0000256" key="15">
    <source>
        <dbReference type="ARBA" id="ARBA00023228"/>
    </source>
</evidence>
<evidence type="ECO:0000256" key="8">
    <source>
        <dbReference type="ARBA" id="ARBA00022707"/>
    </source>
</evidence>
<evidence type="ECO:0000256" key="18">
    <source>
        <dbReference type="SAM" id="MobiDB-lite"/>
    </source>
</evidence>
<feature type="region of interest" description="Disordered" evidence="18">
    <location>
        <begin position="1"/>
        <end position="185"/>
    </location>
</feature>
<sequence>MNSARVSATVASTRERPLPPLPIEELEVSAAVDIPDNTARSLSNREDREHGGSKEEISSHAAGNSIVKSRANSASAAGSGTSTAAAASLDEGSFQPASSQNQRSSGGNSVTESNVPIGAASNPPAYQAQEDSHSQATTPIRDVDIETRPHGGSSGSDSPGDTPLLSRTSIRYRRRPRLAGRANSTEQSQVLVPRWQPDAEVTLCPICRTQFSFFVRKHHCRKCGRVVCGSCSPHRITIPHQFIVQPPSEATSPTKYPRPALDAGRVGSFTAVENLGGGERVRLCNPCVPDPNVAPPQVADNRRRPSHQGHSHSEGNTATSTNSPSIQSTQIPTLPSTFPRRPRQPSNSSLFDQSHSGTGGGSRQPRAPLPRPTPEARPPLNEEDECWVCHKELPSKSLPNWETARQNHVMNCVLEASTNTSTQPYPAASSSRTPPVQIPTANTPEGRMVARESAHAAVIQAAQSSHTPPMRRSGCFPYVASEKDCVDDAECTICMEEYQVGDKMGRLECFCRFHLHCIRDWFVHHPGQCPVHQHGAGY</sequence>
<dbReference type="GO" id="GO:0008270">
    <property type="term" value="F:zinc ion binding"/>
    <property type="evidence" value="ECO:0007669"/>
    <property type="project" value="UniProtKB-KW"/>
</dbReference>
<keyword evidence="13" id="KW-0862">Zinc</keyword>
<keyword evidence="7" id="KW-0808">Transferase</keyword>
<evidence type="ECO:0000256" key="5">
    <source>
        <dbReference type="ARBA" id="ARBA00004906"/>
    </source>
</evidence>
<dbReference type="PANTHER" id="PTHR46661">
    <property type="entry name" value="E3 UBIQUITIN-PROTEIN LIGASE ZNRF1-LIKE PROTEIN"/>
    <property type="match status" value="1"/>
</dbReference>
<name>K1W4K3_MARBU</name>
<dbReference type="PROSITE" id="PS50178">
    <property type="entry name" value="ZF_FYVE"/>
    <property type="match status" value="1"/>
</dbReference>
<comment type="pathway">
    <text evidence="5">Protein modification; protein ubiquitination.</text>
</comment>
<evidence type="ECO:0000256" key="4">
    <source>
        <dbReference type="ARBA" id="ARBA00004371"/>
    </source>
</evidence>
<feature type="region of interest" description="Disordered" evidence="18">
    <location>
        <begin position="290"/>
        <end position="380"/>
    </location>
</feature>
<keyword evidence="8" id="KW-0519">Myristate</keyword>
<evidence type="ECO:0000256" key="10">
    <source>
        <dbReference type="ARBA" id="ARBA00022753"/>
    </source>
</evidence>
<evidence type="ECO:0000256" key="13">
    <source>
        <dbReference type="ARBA" id="ARBA00022833"/>
    </source>
</evidence>
<feature type="compositionally biased region" description="Polar residues" evidence="18">
    <location>
        <begin position="344"/>
        <end position="356"/>
    </location>
</feature>
<keyword evidence="11 17" id="KW-0863">Zinc-finger</keyword>
<feature type="compositionally biased region" description="Low complexity" evidence="18">
    <location>
        <begin position="73"/>
        <end position="88"/>
    </location>
</feature>
<dbReference type="Gene3D" id="3.30.40.10">
    <property type="entry name" value="Zinc/RING finger domain, C3HC4 (zinc finger)"/>
    <property type="match status" value="2"/>
</dbReference>